<dbReference type="EMBL" id="SHBL01000008">
    <property type="protein sequence ID" value="RZO24384.1"/>
    <property type="molecule type" value="Genomic_DNA"/>
</dbReference>
<dbReference type="PANTHER" id="PTHR11934">
    <property type="entry name" value="RIBOSE-5-PHOSPHATE ISOMERASE"/>
    <property type="match status" value="1"/>
</dbReference>
<comment type="caution">
    <text evidence="3">The sequence shown here is derived from an EMBL/GenBank/DDBJ whole genome shotgun (WGS) entry which is preliminary data.</text>
</comment>
<dbReference type="InterPro" id="IPR004788">
    <property type="entry name" value="Ribose5P_isomerase_type_A"/>
</dbReference>
<protein>
    <recommendedName>
        <fullName evidence="2">Ribose 5-phosphate isomerase A</fullName>
        <ecNumber evidence="2">5.3.1.6</ecNumber>
    </recommendedName>
</protein>
<dbReference type="SUPFAM" id="SSF100950">
    <property type="entry name" value="NagB/RpiA/CoA transferase-like"/>
    <property type="match status" value="1"/>
</dbReference>
<dbReference type="PANTHER" id="PTHR11934:SF0">
    <property type="entry name" value="RIBOSE-5-PHOSPHATE ISOMERASE"/>
    <property type="match status" value="1"/>
</dbReference>
<dbReference type="AlphaFoldDB" id="A0A520MT65"/>
<dbReference type="GO" id="GO:0004751">
    <property type="term" value="F:ribose-5-phosphate isomerase activity"/>
    <property type="evidence" value="ECO:0007669"/>
    <property type="project" value="UniProtKB-UniRule"/>
</dbReference>
<dbReference type="CDD" id="cd01398">
    <property type="entry name" value="RPI_A"/>
    <property type="match status" value="1"/>
</dbReference>
<dbReference type="GO" id="GO:0009052">
    <property type="term" value="P:pentose-phosphate shunt, non-oxidative branch"/>
    <property type="evidence" value="ECO:0007669"/>
    <property type="project" value="InterPro"/>
</dbReference>
<evidence type="ECO:0000313" key="4">
    <source>
        <dbReference type="Proteomes" id="UP000320146"/>
    </source>
</evidence>
<dbReference type="Proteomes" id="UP000320146">
    <property type="component" value="Unassembled WGS sequence"/>
</dbReference>
<proteinExistence type="predicted"/>
<dbReference type="SUPFAM" id="SSF75445">
    <property type="entry name" value="D-ribose-5-phosphate isomerase (RpiA), lid domain"/>
    <property type="match status" value="1"/>
</dbReference>
<dbReference type="GO" id="GO:0006014">
    <property type="term" value="P:D-ribose metabolic process"/>
    <property type="evidence" value="ECO:0007669"/>
    <property type="project" value="TreeGrafter"/>
</dbReference>
<dbReference type="Gene3D" id="3.40.50.1360">
    <property type="match status" value="1"/>
</dbReference>
<dbReference type="InterPro" id="IPR037171">
    <property type="entry name" value="NagB/RpiA_transferase-like"/>
</dbReference>
<sequence length="219" mass="24175">MSKKFNAALGAYNMLKEKKGPLVLGIGTGSTTDYFTKEFLPKLKEKVSDLYSSSERTTKLLTDLGFTVCEYKSGSSIDIYIDGADEVDSNLNLIKGGGGAHTNEKKLAKQSKEFFCIVDDKKLVNCLGDFPLPVEISIKKSDAACLSLHNFSKNVTKRERLSDNGNYLYDIHDFKIEDPNKTEKQILSIDGIVDVGIFSINKPSVVVVGLELGYRLIES</sequence>
<evidence type="ECO:0000256" key="2">
    <source>
        <dbReference type="NCBIfam" id="TIGR00021"/>
    </source>
</evidence>
<accession>A0A520MT65</accession>
<name>A0A520MT65_9GAMM</name>
<organism evidence="3 4">
    <name type="scientific">SAR86 cluster bacterium</name>
    <dbReference type="NCBI Taxonomy" id="2030880"/>
    <lineage>
        <taxon>Bacteria</taxon>
        <taxon>Pseudomonadati</taxon>
        <taxon>Pseudomonadota</taxon>
        <taxon>Gammaproteobacteria</taxon>
        <taxon>SAR86 cluster</taxon>
    </lineage>
</organism>
<evidence type="ECO:0000256" key="1">
    <source>
        <dbReference type="ARBA" id="ARBA00023235"/>
    </source>
</evidence>
<reference evidence="3 4" key="1">
    <citation type="submission" date="2019-02" db="EMBL/GenBank/DDBJ databases">
        <title>Prokaryotic population dynamics and viral predation in marine succession experiment using metagenomics: the confinement effect.</title>
        <authorList>
            <person name="Haro-Moreno J.M."/>
            <person name="Rodriguez-Valera F."/>
            <person name="Lopez-Perez M."/>
        </authorList>
    </citation>
    <scope>NUCLEOTIDE SEQUENCE [LARGE SCALE GENOMIC DNA]</scope>
    <source>
        <strain evidence="3">MED-G166</strain>
    </source>
</reference>
<dbReference type="EC" id="5.3.1.6" evidence="2"/>
<dbReference type="Gene3D" id="3.30.70.260">
    <property type="match status" value="1"/>
</dbReference>
<evidence type="ECO:0000313" key="3">
    <source>
        <dbReference type="EMBL" id="RZO24384.1"/>
    </source>
</evidence>
<dbReference type="NCBIfam" id="TIGR00021">
    <property type="entry name" value="rpiA"/>
    <property type="match status" value="1"/>
</dbReference>
<gene>
    <name evidence="3" type="primary">rpiA</name>
    <name evidence="3" type="ORF">EVA99_01625</name>
</gene>
<dbReference type="GO" id="GO:0005829">
    <property type="term" value="C:cytosol"/>
    <property type="evidence" value="ECO:0007669"/>
    <property type="project" value="TreeGrafter"/>
</dbReference>
<dbReference type="Pfam" id="PF06026">
    <property type="entry name" value="Rib_5-P_isom_A"/>
    <property type="match status" value="1"/>
</dbReference>
<keyword evidence="1 3" id="KW-0413">Isomerase</keyword>